<gene>
    <name evidence="2" type="ORF">GV789_20195</name>
</gene>
<reference evidence="2 3" key="1">
    <citation type="submission" date="2020-01" db="EMBL/GenBank/DDBJ databases">
        <title>Genetics and antimicrobial susceptibilities of Nocardia species isolated from the soil; a comparison with species isolated from humans.</title>
        <authorList>
            <person name="Carrasco G."/>
            <person name="Monzon S."/>
            <person name="Sansegundo M."/>
            <person name="Garcia E."/>
            <person name="Garrido N."/>
            <person name="Medina M.J."/>
            <person name="Villalon P."/>
            <person name="Ramirez-Arocha A.C."/>
            <person name="Jimenez P."/>
            <person name="Cuesta I."/>
            <person name="Valdezate S."/>
        </authorList>
    </citation>
    <scope>NUCLEOTIDE SEQUENCE [LARGE SCALE GENOMIC DNA]</scope>
    <source>
        <strain evidence="2 3">CNM20110639</strain>
    </source>
</reference>
<keyword evidence="2" id="KW-0808">Transferase</keyword>
<feature type="domain" description="Aminoglycoside phosphotransferase" evidence="1">
    <location>
        <begin position="16"/>
        <end position="208"/>
    </location>
</feature>
<comment type="caution">
    <text evidence="2">The sequence shown here is derived from an EMBL/GenBank/DDBJ whole genome shotgun (WGS) entry which is preliminary data.</text>
</comment>
<dbReference type="InterPro" id="IPR002575">
    <property type="entry name" value="Aminoglycoside_PTrfase"/>
</dbReference>
<dbReference type="Proteomes" id="UP000468928">
    <property type="component" value="Unassembled WGS sequence"/>
</dbReference>
<organism evidence="2 3">
    <name type="scientific">Nocardia cyriacigeorgica</name>
    <dbReference type="NCBI Taxonomy" id="135487"/>
    <lineage>
        <taxon>Bacteria</taxon>
        <taxon>Bacillati</taxon>
        <taxon>Actinomycetota</taxon>
        <taxon>Actinomycetes</taxon>
        <taxon>Mycobacteriales</taxon>
        <taxon>Nocardiaceae</taxon>
        <taxon>Nocardia</taxon>
    </lineage>
</organism>
<name>A0A6P1DEA6_9NOCA</name>
<dbReference type="GO" id="GO:0016740">
    <property type="term" value="F:transferase activity"/>
    <property type="evidence" value="ECO:0007669"/>
    <property type="project" value="UniProtKB-KW"/>
</dbReference>
<accession>A0A6P1DEA6</accession>
<evidence type="ECO:0000313" key="2">
    <source>
        <dbReference type="EMBL" id="NEW46752.1"/>
    </source>
</evidence>
<sequence>MTEIARQMGELGPAEVLADGVDALVVRVGEIVVKAHSADTDLAALRARLRVAGSPELRSAALGPLPVDGEVVLSQAGRLITVWPYGGPVDPDHPDAAPWESAARLLATLHATPITHRRDLPVAGGPARVHRAMRRLRDAGHIVDATPAAVVWRAFDSLPELVCAPESLVHGDFHLGQLVCAAPGEWRLIDFDDLGLGDPAWDLARPAAFYAAGILEPVAWTRLLTAYRAAGGAAVAPGGDVWATLDLPARAVVVQAAALVVATGRPLDELDTALVDACLRIADTPITEQIPSAVG</sequence>
<protein>
    <submittedName>
        <fullName evidence="2">Aminoglycoside phosphotransferase family protein</fullName>
    </submittedName>
</protein>
<proteinExistence type="predicted"/>
<dbReference type="EMBL" id="JAAGUZ010000059">
    <property type="protein sequence ID" value="NEW46752.1"/>
    <property type="molecule type" value="Genomic_DNA"/>
</dbReference>
<dbReference type="Gene3D" id="3.90.1200.10">
    <property type="match status" value="1"/>
</dbReference>
<dbReference type="AlphaFoldDB" id="A0A6P1DEA6"/>
<evidence type="ECO:0000313" key="3">
    <source>
        <dbReference type="Proteomes" id="UP000468928"/>
    </source>
</evidence>
<dbReference type="Pfam" id="PF01636">
    <property type="entry name" value="APH"/>
    <property type="match status" value="1"/>
</dbReference>
<dbReference type="SUPFAM" id="SSF56112">
    <property type="entry name" value="Protein kinase-like (PK-like)"/>
    <property type="match status" value="1"/>
</dbReference>
<dbReference type="InterPro" id="IPR011009">
    <property type="entry name" value="Kinase-like_dom_sf"/>
</dbReference>
<evidence type="ECO:0000259" key="1">
    <source>
        <dbReference type="Pfam" id="PF01636"/>
    </source>
</evidence>